<keyword evidence="7" id="KW-0411">Iron-sulfur</keyword>
<dbReference type="InterPro" id="IPR015422">
    <property type="entry name" value="PyrdxlP-dep_Trfase_small"/>
</dbReference>
<evidence type="ECO:0000256" key="8">
    <source>
        <dbReference type="ARBA" id="ARBA00050776"/>
    </source>
</evidence>
<dbReference type="OrthoDB" id="9808002at2"/>
<sequence length="384" mass="40369">MDVIYLDNCATTRVDEEVLDAMLPYLREEFGNPSSPHLLGKRARRAVDRAAESVARLLGGDPAGVVFTSGATESNNLALLGAFGHDDRSPVNAVFCPTDHKSSLSVARALRGRGVDVRTMAIRADGVVDLARFAGQLDFDSRLATVAWVNSEIGTIQPVREMAALCHESGALLHVDAAPAAGRIPIDVAGASVDTLAMSAHKIGGPKGIGVLYVRPEIRRRIRPITYGGGQYDLRSGTIPTHLAVGLGTACELAAARMEEDGRKVALLRATALELLTRRIPGLRLNGRPEAGVPHVLNLVLPGVRGESLVASLPSVALSTGSACNSDSQEPSPVLTAIGVSAEDANSSIRMCLSPRMTVEELVTGLNLVCDRARGLAGVVAAMR</sequence>
<keyword evidence="6" id="KW-0408">Iron</keyword>
<comment type="cofactor">
    <cofactor evidence="1">
        <name>pyridoxal 5'-phosphate</name>
        <dbReference type="ChEBI" id="CHEBI:597326"/>
    </cofactor>
</comment>
<dbReference type="GO" id="GO:0051536">
    <property type="term" value="F:iron-sulfur cluster binding"/>
    <property type="evidence" value="ECO:0007669"/>
    <property type="project" value="UniProtKB-KW"/>
</dbReference>
<accession>A0A4U3M688</accession>
<keyword evidence="3" id="KW-0808">Transferase</keyword>
<evidence type="ECO:0000256" key="5">
    <source>
        <dbReference type="ARBA" id="ARBA00022898"/>
    </source>
</evidence>
<dbReference type="Gene3D" id="3.90.1150.10">
    <property type="entry name" value="Aspartate Aminotransferase, domain 1"/>
    <property type="match status" value="1"/>
</dbReference>
<proteinExistence type="inferred from homology"/>
<dbReference type="Gene3D" id="3.40.640.10">
    <property type="entry name" value="Type I PLP-dependent aspartate aminotransferase-like (Major domain)"/>
    <property type="match status" value="1"/>
</dbReference>
<dbReference type="GO" id="GO:0046872">
    <property type="term" value="F:metal ion binding"/>
    <property type="evidence" value="ECO:0007669"/>
    <property type="project" value="UniProtKB-KW"/>
</dbReference>
<keyword evidence="5" id="KW-0663">Pyridoxal phosphate</keyword>
<evidence type="ECO:0000256" key="2">
    <source>
        <dbReference type="ARBA" id="ARBA00006490"/>
    </source>
</evidence>
<evidence type="ECO:0000256" key="4">
    <source>
        <dbReference type="ARBA" id="ARBA00022723"/>
    </source>
</evidence>
<dbReference type="SUPFAM" id="SSF53383">
    <property type="entry name" value="PLP-dependent transferases"/>
    <property type="match status" value="1"/>
</dbReference>
<comment type="similarity">
    <text evidence="2">Belongs to the class-V pyridoxal-phosphate-dependent aminotransferase family. NifS/IscS subfamily.</text>
</comment>
<dbReference type="InterPro" id="IPR015421">
    <property type="entry name" value="PyrdxlP-dep_Trfase_major"/>
</dbReference>
<comment type="catalytic activity">
    <reaction evidence="8">
        <text>(sulfur carrier)-H + L-cysteine = (sulfur carrier)-SH + L-alanine</text>
        <dbReference type="Rhea" id="RHEA:43892"/>
        <dbReference type="Rhea" id="RHEA-COMP:14737"/>
        <dbReference type="Rhea" id="RHEA-COMP:14739"/>
        <dbReference type="ChEBI" id="CHEBI:29917"/>
        <dbReference type="ChEBI" id="CHEBI:35235"/>
        <dbReference type="ChEBI" id="CHEBI:57972"/>
        <dbReference type="ChEBI" id="CHEBI:64428"/>
        <dbReference type="EC" id="2.8.1.7"/>
    </reaction>
</comment>
<evidence type="ECO:0000256" key="3">
    <source>
        <dbReference type="ARBA" id="ARBA00022679"/>
    </source>
</evidence>
<dbReference type="Proteomes" id="UP000308705">
    <property type="component" value="Unassembled WGS sequence"/>
</dbReference>
<dbReference type="PANTHER" id="PTHR11601">
    <property type="entry name" value="CYSTEINE DESULFURYLASE FAMILY MEMBER"/>
    <property type="match status" value="1"/>
</dbReference>
<dbReference type="InterPro" id="IPR015424">
    <property type="entry name" value="PyrdxlP-dep_Trfase"/>
</dbReference>
<dbReference type="RefSeq" id="WP_137250647.1">
    <property type="nucleotide sequence ID" value="NZ_SZQA01000038.1"/>
</dbReference>
<dbReference type="InterPro" id="IPR000192">
    <property type="entry name" value="Aminotrans_V_dom"/>
</dbReference>
<dbReference type="InterPro" id="IPR016454">
    <property type="entry name" value="Cysteine_dSase"/>
</dbReference>
<reference evidence="10 11" key="1">
    <citation type="submission" date="2019-04" db="EMBL/GenBank/DDBJ databases">
        <title>Herbidospora sp. NEAU-GS14.nov., a novel actinomycete isolated from soil.</title>
        <authorList>
            <person name="Han L."/>
        </authorList>
    </citation>
    <scope>NUCLEOTIDE SEQUENCE [LARGE SCALE GENOMIC DNA]</scope>
    <source>
        <strain evidence="10 11">NEAU-GS14</strain>
    </source>
</reference>
<dbReference type="PIRSF" id="PIRSF005572">
    <property type="entry name" value="NifS"/>
    <property type="match status" value="1"/>
</dbReference>
<keyword evidence="11" id="KW-1185">Reference proteome</keyword>
<dbReference type="EMBL" id="SZQA01000038">
    <property type="protein sequence ID" value="TKK84000.1"/>
    <property type="molecule type" value="Genomic_DNA"/>
</dbReference>
<dbReference type="PANTHER" id="PTHR11601:SF34">
    <property type="entry name" value="CYSTEINE DESULFURASE"/>
    <property type="match status" value="1"/>
</dbReference>
<dbReference type="Pfam" id="PF00266">
    <property type="entry name" value="Aminotran_5"/>
    <property type="match status" value="1"/>
</dbReference>
<name>A0A4U3M688_9ACTN</name>
<feature type="domain" description="Aminotransferase class V" evidence="9">
    <location>
        <begin position="4"/>
        <end position="362"/>
    </location>
</feature>
<dbReference type="GO" id="GO:0031071">
    <property type="term" value="F:cysteine desulfurase activity"/>
    <property type="evidence" value="ECO:0007669"/>
    <property type="project" value="UniProtKB-EC"/>
</dbReference>
<evidence type="ECO:0000259" key="9">
    <source>
        <dbReference type="Pfam" id="PF00266"/>
    </source>
</evidence>
<evidence type="ECO:0000313" key="11">
    <source>
        <dbReference type="Proteomes" id="UP000308705"/>
    </source>
</evidence>
<gene>
    <name evidence="10" type="ORF">FDA94_31195</name>
</gene>
<keyword evidence="4" id="KW-0479">Metal-binding</keyword>
<dbReference type="AlphaFoldDB" id="A0A4U3M688"/>
<organism evidence="10 11">
    <name type="scientific">Herbidospora galbida</name>
    <dbReference type="NCBI Taxonomy" id="2575442"/>
    <lineage>
        <taxon>Bacteria</taxon>
        <taxon>Bacillati</taxon>
        <taxon>Actinomycetota</taxon>
        <taxon>Actinomycetes</taxon>
        <taxon>Streptosporangiales</taxon>
        <taxon>Streptosporangiaceae</taxon>
        <taxon>Herbidospora</taxon>
    </lineage>
</organism>
<protein>
    <submittedName>
        <fullName evidence="10">Cysteine desulfurase</fullName>
    </submittedName>
</protein>
<evidence type="ECO:0000256" key="7">
    <source>
        <dbReference type="ARBA" id="ARBA00023014"/>
    </source>
</evidence>
<evidence type="ECO:0000256" key="6">
    <source>
        <dbReference type="ARBA" id="ARBA00023004"/>
    </source>
</evidence>
<evidence type="ECO:0000313" key="10">
    <source>
        <dbReference type="EMBL" id="TKK84000.1"/>
    </source>
</evidence>
<evidence type="ECO:0000256" key="1">
    <source>
        <dbReference type="ARBA" id="ARBA00001933"/>
    </source>
</evidence>
<comment type="caution">
    <text evidence="10">The sequence shown here is derived from an EMBL/GenBank/DDBJ whole genome shotgun (WGS) entry which is preliminary data.</text>
</comment>